<protein>
    <submittedName>
        <fullName evidence="2">F-box domain-containing protein</fullName>
    </submittedName>
</protein>
<evidence type="ECO:0000313" key="3">
    <source>
        <dbReference type="Proteomes" id="UP000613580"/>
    </source>
</evidence>
<proteinExistence type="predicted"/>
<dbReference type="AlphaFoldDB" id="A0A8H6S1I7"/>
<dbReference type="EMBL" id="JACAZE010000028">
    <property type="protein sequence ID" value="KAF7289600.1"/>
    <property type="molecule type" value="Genomic_DNA"/>
</dbReference>
<feature type="compositionally biased region" description="Low complexity" evidence="1">
    <location>
        <begin position="373"/>
        <end position="390"/>
    </location>
</feature>
<feature type="compositionally biased region" description="Pro residues" evidence="1">
    <location>
        <begin position="317"/>
        <end position="335"/>
    </location>
</feature>
<evidence type="ECO:0000313" key="2">
    <source>
        <dbReference type="EMBL" id="KAF7289600.1"/>
    </source>
</evidence>
<organism evidence="2 3">
    <name type="scientific">Mycena chlorophos</name>
    <name type="common">Agaric fungus</name>
    <name type="synonym">Agaricus chlorophos</name>
    <dbReference type="NCBI Taxonomy" id="658473"/>
    <lineage>
        <taxon>Eukaryota</taxon>
        <taxon>Fungi</taxon>
        <taxon>Dikarya</taxon>
        <taxon>Basidiomycota</taxon>
        <taxon>Agaricomycotina</taxon>
        <taxon>Agaricomycetes</taxon>
        <taxon>Agaricomycetidae</taxon>
        <taxon>Agaricales</taxon>
        <taxon>Marasmiineae</taxon>
        <taxon>Mycenaceae</taxon>
        <taxon>Mycena</taxon>
    </lineage>
</organism>
<feature type="region of interest" description="Disordered" evidence="1">
    <location>
        <begin position="1"/>
        <end position="68"/>
    </location>
</feature>
<name>A0A8H6S1I7_MYCCL</name>
<feature type="region of interest" description="Disordered" evidence="1">
    <location>
        <begin position="487"/>
        <end position="525"/>
    </location>
</feature>
<feature type="compositionally biased region" description="Polar residues" evidence="1">
    <location>
        <begin position="16"/>
        <end position="38"/>
    </location>
</feature>
<dbReference type="Proteomes" id="UP000613580">
    <property type="component" value="Unassembled WGS sequence"/>
</dbReference>
<accession>A0A8H6S1I7</accession>
<comment type="caution">
    <text evidence="2">The sequence shown here is derived from an EMBL/GenBank/DDBJ whole genome shotgun (WGS) entry which is preliminary data.</text>
</comment>
<dbReference type="OrthoDB" id="3168445at2759"/>
<feature type="region of interest" description="Disordered" evidence="1">
    <location>
        <begin position="310"/>
        <end position="337"/>
    </location>
</feature>
<feature type="compositionally biased region" description="Low complexity" evidence="1">
    <location>
        <begin position="118"/>
        <end position="137"/>
    </location>
</feature>
<feature type="region of interest" description="Disordered" evidence="1">
    <location>
        <begin position="350"/>
        <end position="391"/>
    </location>
</feature>
<gene>
    <name evidence="2" type="ORF">HMN09_01322100</name>
</gene>
<sequence>MLAELEAPIRPFASRAGSSIRSFNLRGSTDRGTSSSPPSIGGDSTRRKTFGLPSILGRRGKAAPIPLPLDSAALKHNLQSLDHQSNSSEAHDPARRPAAPGTAHLMPSQALPPPLSPTSPKSPSSRTTMFRKFTTKFTRARSRSRSPPPAANKRRSVAVDVDNVAVNAARNRDRDAALRARGLLPALPLSVQEARQDSRIAVVALPSSGSEPMVSAGIARNATEASRIKDQWEAKNRATVVVVKDESESDDDEKARFEADAKKRLTVFRFGGNSPAASPVKEVFPAVDENHPPSSNVDAISIDKLPISSPLLQPWSDTPPPELDPAQLPLPPSPRPTTVEFSSLISAFAAPVTPPSPPEDLEVVANEPSQARTAVVTAAPTPSASESSHSLGVPSLVAHSIPSAASSSESPLPQPLPTMRSVNFNPVRNSTIELKPHTVPDAIQVVIETPVEQRADPFETYGVEMFRSTSPLQEELEFSVAFPSSESEGPAVMLSPAPPPSPRAALRRRETAPEESTPAAGERRKSLLTSFRKSVVAFGRANTTATKRKSAKAGVYEFDASMLPPSPTLPVEFANQQQQKRASSLNPTMHSTGTIMHETSRIEDAETRRMTELAFM</sequence>
<feature type="region of interest" description="Disordered" evidence="1">
    <location>
        <begin position="81"/>
        <end position="156"/>
    </location>
</feature>
<keyword evidence="3" id="KW-1185">Reference proteome</keyword>
<reference evidence="2" key="1">
    <citation type="submission" date="2020-05" db="EMBL/GenBank/DDBJ databases">
        <title>Mycena genomes resolve the evolution of fungal bioluminescence.</title>
        <authorList>
            <person name="Tsai I.J."/>
        </authorList>
    </citation>
    <scope>NUCLEOTIDE SEQUENCE</scope>
    <source>
        <strain evidence="2">110903Hualien_Pintung</strain>
    </source>
</reference>
<evidence type="ECO:0000256" key="1">
    <source>
        <dbReference type="SAM" id="MobiDB-lite"/>
    </source>
</evidence>